<comment type="caution">
    <text evidence="1">The sequence shown here is derived from an EMBL/GenBank/DDBJ whole genome shotgun (WGS) entry which is preliminary data.</text>
</comment>
<sequence length="44" mass="4496">MGCLANSGSDSERGEANMKQRLVLLGGGIDSLGIVTRAMGMGLE</sequence>
<dbReference type="EMBL" id="LAZR01012109">
    <property type="protein sequence ID" value="KKM40384.1"/>
    <property type="molecule type" value="Genomic_DNA"/>
</dbReference>
<name>A0A0F9J7V6_9ZZZZ</name>
<accession>A0A0F9J7V6</accession>
<feature type="non-terminal residue" evidence="1">
    <location>
        <position position="44"/>
    </location>
</feature>
<evidence type="ECO:0000313" key="1">
    <source>
        <dbReference type="EMBL" id="KKM40384.1"/>
    </source>
</evidence>
<gene>
    <name evidence="1" type="ORF">LCGC14_1563830</name>
</gene>
<protein>
    <submittedName>
        <fullName evidence="1">Uncharacterized protein</fullName>
    </submittedName>
</protein>
<dbReference type="AlphaFoldDB" id="A0A0F9J7V6"/>
<reference evidence="1" key="1">
    <citation type="journal article" date="2015" name="Nature">
        <title>Complex archaea that bridge the gap between prokaryotes and eukaryotes.</title>
        <authorList>
            <person name="Spang A."/>
            <person name="Saw J.H."/>
            <person name="Jorgensen S.L."/>
            <person name="Zaremba-Niedzwiedzka K."/>
            <person name="Martijn J."/>
            <person name="Lind A.E."/>
            <person name="van Eijk R."/>
            <person name="Schleper C."/>
            <person name="Guy L."/>
            <person name="Ettema T.J."/>
        </authorList>
    </citation>
    <scope>NUCLEOTIDE SEQUENCE</scope>
</reference>
<proteinExistence type="predicted"/>
<organism evidence="1">
    <name type="scientific">marine sediment metagenome</name>
    <dbReference type="NCBI Taxonomy" id="412755"/>
    <lineage>
        <taxon>unclassified sequences</taxon>
        <taxon>metagenomes</taxon>
        <taxon>ecological metagenomes</taxon>
    </lineage>
</organism>